<accession>A0A158GBB2</accession>
<gene>
    <name evidence="1" type="ORF">AWB69_02238</name>
</gene>
<reference evidence="1 2" key="1">
    <citation type="submission" date="2016-01" db="EMBL/GenBank/DDBJ databases">
        <authorList>
            <person name="Oliw E.H."/>
        </authorList>
    </citation>
    <scope>NUCLEOTIDE SEQUENCE [LARGE SCALE GENOMIC DNA]</scope>
    <source>
        <strain evidence="1">LMG 27134</strain>
    </source>
</reference>
<evidence type="ECO:0000313" key="1">
    <source>
        <dbReference type="EMBL" id="SAL28680.1"/>
    </source>
</evidence>
<sequence length="325" mass="36168">MSNFQFSFPKQWAFVLNPVVLPGIDSYELAPNLTLRKAKQHEVVAIKQTLACCVGSPFNVPRELNYETDRHETPIGPNSKNINAIPLAVGDWRYHIVTNEGDQNGLYRSHLAINATAAPLEISALTFVGQGLSGWRGDSASRYFRDFMPLPASHLSIADLDEARETITGFEPFFGGGALYEQHPEVQRAFLMYDSLSMLPANSEFQVIGLFAIIEMMITHNAKLEDRGDSITHQMQTKLPLLMRRFRRPISTNQHFGDVNAKKVWSALYSYRSALAHGGVANFASGPLQAIKSAEAAAEYLRSVVKGLLRHVLLEPLLVLDLKNC</sequence>
<evidence type="ECO:0000313" key="2">
    <source>
        <dbReference type="Proteomes" id="UP000054683"/>
    </source>
</evidence>
<dbReference type="RefSeq" id="WP_062084910.1">
    <property type="nucleotide sequence ID" value="NZ_FCOK02000011.1"/>
</dbReference>
<dbReference type="OrthoDB" id="581052at2"/>
<protein>
    <submittedName>
        <fullName evidence="1">Uncharacterized protein</fullName>
    </submittedName>
</protein>
<dbReference type="EMBL" id="FCOK02000011">
    <property type="protein sequence ID" value="SAL28680.1"/>
    <property type="molecule type" value="Genomic_DNA"/>
</dbReference>
<dbReference type="Proteomes" id="UP000054683">
    <property type="component" value="Unassembled WGS sequence"/>
</dbReference>
<proteinExistence type="predicted"/>
<organism evidence="1 2">
    <name type="scientific">Caballeronia udeis</name>
    <dbReference type="NCBI Taxonomy" id="1232866"/>
    <lineage>
        <taxon>Bacteria</taxon>
        <taxon>Pseudomonadati</taxon>
        <taxon>Pseudomonadota</taxon>
        <taxon>Betaproteobacteria</taxon>
        <taxon>Burkholderiales</taxon>
        <taxon>Burkholderiaceae</taxon>
        <taxon>Caballeronia</taxon>
    </lineage>
</organism>
<dbReference type="AlphaFoldDB" id="A0A158GBB2"/>
<name>A0A158GBB2_9BURK</name>